<feature type="domain" description="Methyltransferase type 11" evidence="1">
    <location>
        <begin position="61"/>
        <end position="155"/>
    </location>
</feature>
<protein>
    <submittedName>
        <fullName evidence="2">Methyltransferase domain-containing protein</fullName>
    </submittedName>
</protein>
<dbReference type="Pfam" id="PF08241">
    <property type="entry name" value="Methyltransf_11"/>
    <property type="match status" value="1"/>
</dbReference>
<dbReference type="PANTHER" id="PTHR42912:SF93">
    <property type="entry name" value="N6-ADENOSINE-METHYLTRANSFERASE TMT1A"/>
    <property type="match status" value="1"/>
</dbReference>
<evidence type="ECO:0000313" key="2">
    <source>
        <dbReference type="EMBL" id="MDI5892586.1"/>
    </source>
</evidence>
<dbReference type="InterPro" id="IPR013216">
    <property type="entry name" value="Methyltransf_11"/>
</dbReference>
<gene>
    <name evidence="2" type="ORF">QLQ83_15970</name>
</gene>
<accession>A0ABT6V3Q3</accession>
<evidence type="ECO:0000313" key="3">
    <source>
        <dbReference type="Proteomes" id="UP001225957"/>
    </source>
</evidence>
<dbReference type="Gene3D" id="3.40.50.150">
    <property type="entry name" value="Vaccinia Virus protein VP39"/>
    <property type="match status" value="1"/>
</dbReference>
<dbReference type="InterPro" id="IPR029063">
    <property type="entry name" value="SAM-dependent_MTases_sf"/>
</dbReference>
<dbReference type="CDD" id="cd02440">
    <property type="entry name" value="AdoMet_MTases"/>
    <property type="match status" value="1"/>
</dbReference>
<dbReference type="GO" id="GO:0032259">
    <property type="term" value="P:methylation"/>
    <property type="evidence" value="ECO:0007669"/>
    <property type="project" value="UniProtKB-KW"/>
</dbReference>
<proteinExistence type="predicted"/>
<dbReference type="PANTHER" id="PTHR42912">
    <property type="entry name" value="METHYLTRANSFERASE"/>
    <property type="match status" value="1"/>
</dbReference>
<dbReference type="RefSeq" id="WP_282736503.1">
    <property type="nucleotide sequence ID" value="NZ_JASCQP010000035.1"/>
</dbReference>
<sequence length="270" mass="29044">MSALPLAAPACRSATRGEDWQARVAHAFSRAAPRYAERAVAQRIMAEPLRSRLPGHAERVLDLGCGPGELTAQLAGRFGAGCTVIGLDLAPGMLEVARRTHGDAARWLCGDAAALPLEEASQELVVSNLAIQWCPDLDAVMAELRRVLRPGGRALVNTLGPGTLAEVGRAWSRPGRPAGLLTFRDAACHRRAARAAGFCRIDCQERAVRFHYPDLAAVMASIKGVGAQTSRPGGRLTRADLARASRRFETQREPEGLPVTYRLLTLELET</sequence>
<dbReference type="GO" id="GO:0008168">
    <property type="term" value="F:methyltransferase activity"/>
    <property type="evidence" value="ECO:0007669"/>
    <property type="project" value="UniProtKB-KW"/>
</dbReference>
<dbReference type="Proteomes" id="UP001225957">
    <property type="component" value="Unassembled WGS sequence"/>
</dbReference>
<organism evidence="2 3">
    <name type="scientific">Halomonas rhizosphaerae</name>
    <dbReference type="NCBI Taxonomy" id="3043296"/>
    <lineage>
        <taxon>Bacteria</taxon>
        <taxon>Pseudomonadati</taxon>
        <taxon>Pseudomonadota</taxon>
        <taxon>Gammaproteobacteria</taxon>
        <taxon>Oceanospirillales</taxon>
        <taxon>Halomonadaceae</taxon>
        <taxon>Halomonas</taxon>
    </lineage>
</organism>
<dbReference type="SUPFAM" id="SSF53335">
    <property type="entry name" value="S-adenosyl-L-methionine-dependent methyltransferases"/>
    <property type="match status" value="1"/>
</dbReference>
<keyword evidence="2" id="KW-0808">Transferase</keyword>
<dbReference type="EMBL" id="JASCQP010000035">
    <property type="protein sequence ID" value="MDI5892586.1"/>
    <property type="molecule type" value="Genomic_DNA"/>
</dbReference>
<reference evidence="2 3" key="1">
    <citation type="submission" date="2023-04" db="EMBL/GenBank/DDBJ databases">
        <title>Halomonas strains isolated from rhizosphere soil.</title>
        <authorList>
            <person name="Xu L."/>
            <person name="Sun J.-Q."/>
        </authorList>
    </citation>
    <scope>NUCLEOTIDE SEQUENCE [LARGE SCALE GENOMIC DNA]</scope>
    <source>
        <strain evidence="2 3">LR5S20</strain>
    </source>
</reference>
<keyword evidence="2" id="KW-0489">Methyltransferase</keyword>
<evidence type="ECO:0000259" key="1">
    <source>
        <dbReference type="Pfam" id="PF08241"/>
    </source>
</evidence>
<dbReference type="InterPro" id="IPR050508">
    <property type="entry name" value="Methyltransf_Superfamily"/>
</dbReference>
<keyword evidence="3" id="KW-1185">Reference proteome</keyword>
<name>A0ABT6V3Q3_9GAMM</name>
<comment type="caution">
    <text evidence="2">The sequence shown here is derived from an EMBL/GenBank/DDBJ whole genome shotgun (WGS) entry which is preliminary data.</text>
</comment>